<dbReference type="InterPro" id="IPR051918">
    <property type="entry name" value="STPP_CPPED1"/>
</dbReference>
<reference evidence="4 5" key="1">
    <citation type="submission" date="2020-08" db="EMBL/GenBank/DDBJ databases">
        <title>Genomic Encyclopedia of Type Strains, Phase IV (KMG-IV): sequencing the most valuable type-strain genomes for metagenomic binning, comparative biology and taxonomic classification.</title>
        <authorList>
            <person name="Goeker M."/>
        </authorList>
    </citation>
    <scope>NUCLEOTIDE SEQUENCE [LARGE SCALE GENOMIC DNA]</scope>
    <source>
        <strain evidence="4 5">DSM 17976</strain>
    </source>
</reference>
<dbReference type="PANTHER" id="PTHR43143:SF6">
    <property type="entry name" value="BLL3016 PROTEIN"/>
    <property type="match status" value="1"/>
</dbReference>
<evidence type="ECO:0000259" key="2">
    <source>
        <dbReference type="Pfam" id="PF16370"/>
    </source>
</evidence>
<name>A0A7W6ESQ2_9BACT</name>
<dbReference type="Pfam" id="PF16371">
    <property type="entry name" value="MetallophosN"/>
    <property type="match status" value="1"/>
</dbReference>
<evidence type="ECO:0000256" key="1">
    <source>
        <dbReference type="SAM" id="SignalP"/>
    </source>
</evidence>
<evidence type="ECO:0008006" key="6">
    <source>
        <dbReference type="Google" id="ProtNLM"/>
    </source>
</evidence>
<dbReference type="Proteomes" id="UP000541352">
    <property type="component" value="Unassembled WGS sequence"/>
</dbReference>
<comment type="caution">
    <text evidence="4">The sequence shown here is derived from an EMBL/GenBank/DDBJ whole genome shotgun (WGS) entry which is preliminary data.</text>
</comment>
<organism evidence="4 5">
    <name type="scientific">Runella defluvii</name>
    <dbReference type="NCBI Taxonomy" id="370973"/>
    <lineage>
        <taxon>Bacteria</taxon>
        <taxon>Pseudomonadati</taxon>
        <taxon>Bacteroidota</taxon>
        <taxon>Cytophagia</taxon>
        <taxon>Cytophagales</taxon>
        <taxon>Spirosomataceae</taxon>
        <taxon>Runella</taxon>
    </lineage>
</organism>
<dbReference type="PANTHER" id="PTHR43143">
    <property type="entry name" value="METALLOPHOSPHOESTERASE, CALCINEURIN SUPERFAMILY"/>
    <property type="match status" value="1"/>
</dbReference>
<protein>
    <recommendedName>
        <fullName evidence="6">Metallophosphoesterase</fullName>
    </recommendedName>
</protein>
<feature type="domain" description="Calcineurin-like phosphoesterase C-terminal" evidence="2">
    <location>
        <begin position="343"/>
        <end position="510"/>
    </location>
</feature>
<sequence>MNKFTLLLLSTFLLGTATAQNVAKGIVYEDLNGNFKKDKKEKGIANVAVSNGTDVVLTNAKGEYQLPVGDDNIFFVIKPTGYKVALDENNLPKSYYLHKPKGAPELKYKGAAPTGALPASLDFALTASPEADNFKALIFGDPQPYTLDEIKHFEKGVVQEVAGIKEVAFGLSLGDLVGDNLDLHQAYKETIRKVGLPWYNLTGNHDMNYDVTQDEHANEAFQSHLGPVNYSFNYGKVHFIVLDDILYPDPRDGKGYWGGFRKDQLDFVENDLKFVPKENLVVLAFHIPLELEGESFRLEDRQRLFSILKDYPNTLALSAHTHFQQQNFFGAKEGWQGAKPFYEFNVGTTSGDWYSGEKNDQGVPASTMRDGTPKGYVFLNFNGNQYTIDYKVVGKPSDYQIDIYAPNVIPSDRGTAAKVYANFFMGSEKDVVEYRLDNGDWKPMTYTREADPRYVAALYRWDASEKLMPGRRPSNPVKSTHLWSVAFPNTKVEGTHTIEVRAKDMFGRTFTQTKTFRVEKP</sequence>
<dbReference type="Pfam" id="PF16370">
    <property type="entry name" value="MetallophosC"/>
    <property type="match status" value="1"/>
</dbReference>
<evidence type="ECO:0000259" key="3">
    <source>
        <dbReference type="Pfam" id="PF16371"/>
    </source>
</evidence>
<gene>
    <name evidence="4" type="ORF">FHS57_004919</name>
</gene>
<evidence type="ECO:0000313" key="5">
    <source>
        <dbReference type="Proteomes" id="UP000541352"/>
    </source>
</evidence>
<dbReference type="EMBL" id="JACIBY010000013">
    <property type="protein sequence ID" value="MBB3840898.1"/>
    <property type="molecule type" value="Genomic_DNA"/>
</dbReference>
<dbReference type="SUPFAM" id="SSF56300">
    <property type="entry name" value="Metallo-dependent phosphatases"/>
    <property type="match status" value="1"/>
</dbReference>
<evidence type="ECO:0000313" key="4">
    <source>
        <dbReference type="EMBL" id="MBB3840898.1"/>
    </source>
</evidence>
<dbReference type="InterPro" id="IPR032285">
    <property type="entry name" value="Metallophos_N"/>
</dbReference>
<feature type="chain" id="PRO_5030551152" description="Metallophosphoesterase" evidence="1">
    <location>
        <begin position="20"/>
        <end position="521"/>
    </location>
</feature>
<dbReference type="InterPro" id="IPR029052">
    <property type="entry name" value="Metallo-depent_PP-like"/>
</dbReference>
<accession>A0A7W6ESQ2</accession>
<feature type="signal peptide" evidence="1">
    <location>
        <begin position="1"/>
        <end position="19"/>
    </location>
</feature>
<dbReference type="AlphaFoldDB" id="A0A7W6ESQ2"/>
<dbReference type="InterPro" id="IPR032288">
    <property type="entry name" value="Metallophos_C"/>
</dbReference>
<proteinExistence type="predicted"/>
<dbReference type="RefSeq" id="WP_183978190.1">
    <property type="nucleotide sequence ID" value="NZ_JACIBY010000013.1"/>
</dbReference>
<keyword evidence="1" id="KW-0732">Signal</keyword>
<dbReference type="Gene3D" id="3.60.21.10">
    <property type="match status" value="1"/>
</dbReference>
<feature type="domain" description="Calcineurin-like phosphoesterase N-terminal" evidence="3">
    <location>
        <begin position="39"/>
        <end position="102"/>
    </location>
</feature>
<keyword evidence="5" id="KW-1185">Reference proteome</keyword>